<dbReference type="Proteomes" id="UP000192257">
    <property type="component" value="Unassembled WGS sequence"/>
</dbReference>
<evidence type="ECO:0000313" key="4">
    <source>
        <dbReference type="Proteomes" id="UP000192257"/>
    </source>
</evidence>
<gene>
    <name evidence="3" type="ORF">TM35_000023630</name>
</gene>
<dbReference type="AlphaFoldDB" id="A0A1X0P7W5"/>
<dbReference type="OrthoDB" id="245575at2759"/>
<proteinExistence type="predicted"/>
<accession>A0A1X0P7W5</accession>
<evidence type="ECO:0000256" key="2">
    <source>
        <dbReference type="SAM" id="MobiDB-lite"/>
    </source>
</evidence>
<keyword evidence="1" id="KW-0175">Coiled coil</keyword>
<feature type="coiled-coil region" evidence="1">
    <location>
        <begin position="462"/>
        <end position="489"/>
    </location>
</feature>
<dbReference type="EMBL" id="NBCO01000002">
    <property type="protein sequence ID" value="ORC93037.1"/>
    <property type="molecule type" value="Genomic_DNA"/>
</dbReference>
<keyword evidence="4" id="KW-1185">Reference proteome</keyword>
<feature type="coiled-coil region" evidence="1">
    <location>
        <begin position="594"/>
        <end position="624"/>
    </location>
</feature>
<evidence type="ECO:0000256" key="1">
    <source>
        <dbReference type="SAM" id="Coils"/>
    </source>
</evidence>
<feature type="compositionally biased region" description="Polar residues" evidence="2">
    <location>
        <begin position="279"/>
        <end position="288"/>
    </location>
</feature>
<reference evidence="3 4" key="1">
    <citation type="submission" date="2017-03" db="EMBL/GenBank/DDBJ databases">
        <title>An alternative strategy for trypanosome survival in the mammalian bloodstream revealed through genome and transcriptome analysis of the ubiquitous bovine parasite Trypanosoma (Megatrypanum) theileri.</title>
        <authorList>
            <person name="Kelly S."/>
            <person name="Ivens A."/>
            <person name="Mott A."/>
            <person name="O'Neill E."/>
            <person name="Emms D."/>
            <person name="Macleod O."/>
            <person name="Voorheis P."/>
            <person name="Matthews J."/>
            <person name="Matthews K."/>
            <person name="Carrington M."/>
        </authorList>
    </citation>
    <scope>NUCLEOTIDE SEQUENCE [LARGE SCALE GENOMIC DNA]</scope>
    <source>
        <strain evidence="3">Edinburgh</strain>
    </source>
</reference>
<feature type="compositionally biased region" description="Low complexity" evidence="2">
    <location>
        <begin position="407"/>
        <end position="417"/>
    </location>
</feature>
<feature type="region of interest" description="Disordered" evidence="2">
    <location>
        <begin position="403"/>
        <end position="425"/>
    </location>
</feature>
<dbReference type="RefSeq" id="XP_028887103.1">
    <property type="nucleotide sequence ID" value="XM_029021681.1"/>
</dbReference>
<feature type="region of interest" description="Disordered" evidence="2">
    <location>
        <begin position="102"/>
        <end position="212"/>
    </location>
</feature>
<feature type="compositionally biased region" description="Basic and acidic residues" evidence="2">
    <location>
        <begin position="258"/>
        <end position="273"/>
    </location>
</feature>
<feature type="region of interest" description="Disordered" evidence="2">
    <location>
        <begin position="1"/>
        <end position="60"/>
    </location>
</feature>
<feature type="compositionally biased region" description="Basic and acidic residues" evidence="2">
    <location>
        <begin position="35"/>
        <end position="48"/>
    </location>
</feature>
<name>A0A1X0P7W5_9TRYP</name>
<feature type="compositionally biased region" description="Polar residues" evidence="2">
    <location>
        <begin position="9"/>
        <end position="27"/>
    </location>
</feature>
<feature type="compositionally biased region" description="Polar residues" evidence="2">
    <location>
        <begin position="178"/>
        <end position="191"/>
    </location>
</feature>
<feature type="compositionally biased region" description="Basic and acidic residues" evidence="2">
    <location>
        <begin position="351"/>
        <end position="364"/>
    </location>
</feature>
<dbReference type="VEuPathDB" id="TriTrypDB:TM35_000023630"/>
<feature type="region of interest" description="Disordered" evidence="2">
    <location>
        <begin position="743"/>
        <end position="766"/>
    </location>
</feature>
<evidence type="ECO:0000313" key="3">
    <source>
        <dbReference type="EMBL" id="ORC93037.1"/>
    </source>
</evidence>
<protein>
    <submittedName>
        <fullName evidence="3">Uncharacterized protein</fullName>
    </submittedName>
</protein>
<organism evidence="3 4">
    <name type="scientific">Trypanosoma theileri</name>
    <dbReference type="NCBI Taxonomy" id="67003"/>
    <lineage>
        <taxon>Eukaryota</taxon>
        <taxon>Discoba</taxon>
        <taxon>Euglenozoa</taxon>
        <taxon>Kinetoplastea</taxon>
        <taxon>Metakinetoplastina</taxon>
        <taxon>Trypanosomatida</taxon>
        <taxon>Trypanosomatidae</taxon>
        <taxon>Trypanosoma</taxon>
    </lineage>
</organism>
<dbReference type="GeneID" id="39981461"/>
<feature type="compositionally biased region" description="Basic and acidic residues" evidence="2">
    <location>
        <begin position="289"/>
        <end position="300"/>
    </location>
</feature>
<feature type="compositionally biased region" description="Basic and acidic residues" evidence="2">
    <location>
        <begin position="224"/>
        <end position="252"/>
    </location>
</feature>
<feature type="compositionally biased region" description="Polar residues" evidence="2">
    <location>
        <begin position="561"/>
        <end position="573"/>
    </location>
</feature>
<comment type="caution">
    <text evidence="3">The sequence shown here is derived from an EMBL/GenBank/DDBJ whole genome shotgun (WGS) entry which is preliminary data.</text>
</comment>
<feature type="region of interest" description="Disordered" evidence="2">
    <location>
        <begin position="224"/>
        <end position="374"/>
    </location>
</feature>
<sequence>MNFLDDDSSTYCSTRTPRSLLTSQSPERQAGIHGEQVEPRQAPEHIWQREFPSSKSSYPSTKLSVMEAVNGNDREFHREEKLNGGVNGISSNIGKVVVATETADSSPIIQKDSVVSVEDQLKSPVNGNKDGDVENVPSPTHDDGSETSSIEFVVDETASRLSGSPSPSSIQFVRDPSVVTQRETSVSTKRNSVVMPPPPPPPSSERIGDTNTVNIPVAKEVINDNEKENMIEKYENIEFRKVDSKRSEEKLRASSLDKNSKTFSQEDRLDSKQKRQLSSREGQFTEGSIHTEKEIPYEKKMGKKKKSSGDFENRGFSRQPESAKRRSSQNSSRDSSITREPRKYTKGKHNMTFERIESLGRDTSSHNSTLCHGTNRHKIMVSSHGVPSSPRRGKNAVVSRVHDHSRNNNNNNHHNNNVSKDNGTPIRYQRQTPLPENVTIVSPALERLRRYKYLDTPLRVRQERKQELLSILEDEMEAVREEVRECDRAMEHAMLRNPYERLYHMNNRRDRDERRTRLLHYMKLKEAREDLLAEDEETLTQRRAKRREMARRRNELYERLYQSSPSRENNSRNTSRHSARSVSPSYVVDDSFFLRLYDEALESIEEKRERIRQAELHRQQKEAEEMLHARILSHLELHTSPRRARTPHQMELQAASMKRKLLEDPERLRKFLHTNKLKKEEEELLAWRLSRQGLVDPEKLEAKRQEIEMEECTFHPKTNTSYQIQALSANSEGYRKTTVAFKNRIRKDEENSTSERSGQQRSYSRTQQRACEQLYAKAIKMREKQKLLVEEAQRAKKLACLKSKLKEDHHFRRRVELDPSLAERYMASLVV</sequence>
<feature type="compositionally biased region" description="Low complexity" evidence="2">
    <location>
        <begin position="159"/>
        <end position="169"/>
    </location>
</feature>
<feature type="region of interest" description="Disordered" evidence="2">
    <location>
        <begin position="557"/>
        <end position="581"/>
    </location>
</feature>
<feature type="compositionally biased region" description="Polar residues" evidence="2">
    <location>
        <begin position="754"/>
        <end position="766"/>
    </location>
</feature>